<protein>
    <recommendedName>
        <fullName evidence="5">ABC transporter permease</fullName>
    </recommendedName>
</protein>
<feature type="transmembrane region" description="Helical" evidence="2">
    <location>
        <begin position="131"/>
        <end position="157"/>
    </location>
</feature>
<feature type="transmembrane region" description="Helical" evidence="2">
    <location>
        <begin position="177"/>
        <end position="198"/>
    </location>
</feature>
<reference evidence="3 4" key="1">
    <citation type="submission" date="2023-11" db="EMBL/GenBank/DDBJ databases">
        <title>Novel species in genus Nocardioides.</title>
        <authorList>
            <person name="Zhou H."/>
        </authorList>
    </citation>
    <scope>NUCLEOTIDE SEQUENCE [LARGE SCALE GENOMIC DNA]</scope>
    <source>
        <strain evidence="3 4">S-58</strain>
    </source>
</reference>
<organism evidence="3 4">
    <name type="scientific">Nocardioides renjunii</name>
    <dbReference type="NCBI Taxonomy" id="3095075"/>
    <lineage>
        <taxon>Bacteria</taxon>
        <taxon>Bacillati</taxon>
        <taxon>Actinomycetota</taxon>
        <taxon>Actinomycetes</taxon>
        <taxon>Propionibacteriales</taxon>
        <taxon>Nocardioidaceae</taxon>
        <taxon>Nocardioides</taxon>
    </lineage>
</organism>
<comment type="caution">
    <text evidence="3">The sequence shown here is derived from an EMBL/GenBank/DDBJ whole genome shotgun (WGS) entry which is preliminary data.</text>
</comment>
<dbReference type="EMBL" id="JAXQPW010000003">
    <property type="protein sequence ID" value="MDZ5662297.1"/>
    <property type="molecule type" value="Genomic_DNA"/>
</dbReference>
<feature type="compositionally biased region" description="Low complexity" evidence="1">
    <location>
        <begin position="1"/>
        <end position="14"/>
    </location>
</feature>
<feature type="transmembrane region" description="Helical" evidence="2">
    <location>
        <begin position="87"/>
        <end position="110"/>
    </location>
</feature>
<keyword evidence="4" id="KW-1185">Reference proteome</keyword>
<feature type="region of interest" description="Disordered" evidence="1">
    <location>
        <begin position="1"/>
        <end position="22"/>
    </location>
</feature>
<evidence type="ECO:0008006" key="5">
    <source>
        <dbReference type="Google" id="ProtNLM"/>
    </source>
</evidence>
<keyword evidence="2" id="KW-1133">Transmembrane helix</keyword>
<feature type="transmembrane region" description="Helical" evidence="2">
    <location>
        <begin position="260"/>
        <end position="282"/>
    </location>
</feature>
<name>A0ABU5KBJ3_9ACTN</name>
<feature type="transmembrane region" description="Helical" evidence="2">
    <location>
        <begin position="205"/>
        <end position="227"/>
    </location>
</feature>
<evidence type="ECO:0000256" key="2">
    <source>
        <dbReference type="SAM" id="Phobius"/>
    </source>
</evidence>
<keyword evidence="2" id="KW-0812">Transmembrane</keyword>
<evidence type="ECO:0000313" key="4">
    <source>
        <dbReference type="Proteomes" id="UP001291999"/>
    </source>
</evidence>
<gene>
    <name evidence="3" type="ORF">SFC79_11015</name>
</gene>
<evidence type="ECO:0000313" key="3">
    <source>
        <dbReference type="EMBL" id="MDZ5662297.1"/>
    </source>
</evidence>
<keyword evidence="2" id="KW-0472">Membrane</keyword>
<evidence type="ECO:0000256" key="1">
    <source>
        <dbReference type="SAM" id="MobiDB-lite"/>
    </source>
</evidence>
<dbReference type="RefSeq" id="WP_322424391.1">
    <property type="nucleotide sequence ID" value="NZ_CP141058.1"/>
</dbReference>
<proteinExistence type="predicted"/>
<sequence>MSTTTAHPTPSGSPASPPRPAIAKPVTLGRVMRSEWIKLRSLRGTWIFLLAIVVVLAGFGAIAAAVSSGSVSTPDNGGPQFGGDDPLSTVLTGATFATLLVGVLGALAGAREHASRMITATMAATPRRWPVVVAKAGVLSMLVLPAAAIGTIGAFGLGMGVLAANDAATVGLGDDGVLRSLVGMALYLTAVALIGLGLGLLMRSVAASIGTLAAGVLIVPALAGALLPESWDGVLQLLPTNAAAGFTAVQASTDQVLGPVTGALVLAAWVVVILGGATLSTVRRDV</sequence>
<dbReference type="Proteomes" id="UP001291999">
    <property type="component" value="Unassembled WGS sequence"/>
</dbReference>
<feature type="transmembrane region" description="Helical" evidence="2">
    <location>
        <begin position="46"/>
        <end position="67"/>
    </location>
</feature>
<accession>A0ABU5KBJ3</accession>